<dbReference type="Pfam" id="PF13306">
    <property type="entry name" value="LRR_5"/>
    <property type="match status" value="1"/>
</dbReference>
<comment type="caution">
    <text evidence="1">The sequence shown here is derived from an EMBL/GenBank/DDBJ whole genome shotgun (WGS) entry which is preliminary data.</text>
</comment>
<proteinExistence type="predicted"/>
<keyword evidence="2" id="KW-1185">Reference proteome</keyword>
<protein>
    <submittedName>
        <fullName evidence="1">Uncharacterized protein</fullName>
    </submittedName>
</protein>
<gene>
    <name evidence="1" type="ORF">M9Y10_031720</name>
</gene>
<evidence type="ECO:0000313" key="2">
    <source>
        <dbReference type="Proteomes" id="UP001470230"/>
    </source>
</evidence>
<dbReference type="Gene3D" id="3.80.10.10">
    <property type="entry name" value="Ribonuclease Inhibitor"/>
    <property type="match status" value="1"/>
</dbReference>
<accession>A0ABR2GM16</accession>
<feature type="non-terminal residue" evidence="1">
    <location>
        <position position="371"/>
    </location>
</feature>
<evidence type="ECO:0000313" key="1">
    <source>
        <dbReference type="EMBL" id="KAK8834290.1"/>
    </source>
</evidence>
<dbReference type="InterPro" id="IPR026906">
    <property type="entry name" value="LRR_5"/>
</dbReference>
<dbReference type="EMBL" id="JAPFFF010000438">
    <property type="protein sequence ID" value="KAK8834290.1"/>
    <property type="molecule type" value="Genomic_DNA"/>
</dbReference>
<dbReference type="SUPFAM" id="SSF52058">
    <property type="entry name" value="L domain-like"/>
    <property type="match status" value="1"/>
</dbReference>
<dbReference type="InterPro" id="IPR032675">
    <property type="entry name" value="LRR_dom_sf"/>
</dbReference>
<dbReference type="InterPro" id="IPR053139">
    <property type="entry name" value="Surface_bspA-like"/>
</dbReference>
<dbReference type="Proteomes" id="UP001470230">
    <property type="component" value="Unassembled WGS sequence"/>
</dbReference>
<organism evidence="1 2">
    <name type="scientific">Tritrichomonas musculus</name>
    <dbReference type="NCBI Taxonomy" id="1915356"/>
    <lineage>
        <taxon>Eukaryota</taxon>
        <taxon>Metamonada</taxon>
        <taxon>Parabasalia</taxon>
        <taxon>Tritrichomonadida</taxon>
        <taxon>Tritrichomonadidae</taxon>
        <taxon>Tritrichomonas</taxon>
    </lineage>
</organism>
<name>A0ABR2GM16_9EUKA</name>
<dbReference type="PANTHER" id="PTHR45661">
    <property type="entry name" value="SURFACE ANTIGEN"/>
    <property type="match status" value="1"/>
</dbReference>
<sequence>MNQFSLIFKNEEYKLPKKKKIICAVAEKVADQLLENNKYIVSSNVRSEIFQSFIKYWLDEKEMPDIQLSNFNEYEALSQEFEMMTDIIDKTKDSPLFKIECLINNSCSDKSSIENDISKQLDYYLDNFPEKIYKIPINSLYNIFNNENKVLKSYLKAYLFITKKLIQNDTSDPDINLYTLIQTIDGSQLFDESHEMFFDLISRYNEFGFFPQCSPTFIQEQFERKNKLRQNELNDLFLNGKYNELRKLICDENVTFLEIPNGVTEIANCAFFDCTSLKEVIIPSSVKKIGCYAFFRCTSLKSIFVPSSVQAIGKCAFSCCMSLKKFRIPSSIKVIDSFVFDGCSSLEEVVIPEGVTAICLCAFSYCTNLRK</sequence>
<reference evidence="1 2" key="1">
    <citation type="submission" date="2024-04" db="EMBL/GenBank/DDBJ databases">
        <title>Tritrichomonas musculus Genome.</title>
        <authorList>
            <person name="Alves-Ferreira E."/>
            <person name="Grigg M."/>
            <person name="Lorenzi H."/>
            <person name="Galac M."/>
        </authorList>
    </citation>
    <scope>NUCLEOTIDE SEQUENCE [LARGE SCALE GENOMIC DNA]</scope>
    <source>
        <strain evidence="1 2">EAF2021</strain>
    </source>
</reference>
<dbReference type="PANTHER" id="PTHR45661:SF3">
    <property type="entry name" value="IG-LIKE DOMAIN-CONTAINING PROTEIN"/>
    <property type="match status" value="1"/>
</dbReference>